<accession>A0A5N4WTM8</accession>
<dbReference type="AlphaFoldDB" id="A0A5N4WTM8"/>
<sequence length="100" mass="11284">MTVLLQIDFPSTGPFAEEMTQAFTSLAESINQETGLIWKIWTENNDAQEAGGVYLFDSMENAKRYLVMHSARLESFGITNIRSKIFQVNTDLSKINHAPL</sequence>
<reference evidence="1 2" key="1">
    <citation type="submission" date="2019-09" db="EMBL/GenBank/DDBJ databases">
        <title>Draft genome sequence of Acinetobacter tandoii W4-4-4 isolated from environmental water sample.</title>
        <authorList>
            <person name="Wee S.K."/>
            <person name="Yan B."/>
            <person name="Mustaffa S.B."/>
            <person name="Yap E.P.H."/>
        </authorList>
    </citation>
    <scope>NUCLEOTIDE SEQUENCE [LARGE SCALE GENOMIC DNA]</scope>
    <source>
        <strain evidence="1 2">W4-4-4</strain>
    </source>
</reference>
<dbReference type="InterPro" id="IPR011008">
    <property type="entry name" value="Dimeric_a/b-barrel"/>
</dbReference>
<dbReference type="Gene3D" id="3.30.70.100">
    <property type="match status" value="1"/>
</dbReference>
<dbReference type="RefSeq" id="WP_151503942.1">
    <property type="nucleotide sequence ID" value="NZ_VXLD01000001.1"/>
</dbReference>
<dbReference type="Pfam" id="PF08803">
    <property type="entry name" value="ydhR"/>
    <property type="match status" value="1"/>
</dbReference>
<keyword evidence="1" id="KW-0560">Oxidoreductase</keyword>
<dbReference type="SUPFAM" id="SSF54909">
    <property type="entry name" value="Dimeric alpha+beta barrel"/>
    <property type="match status" value="1"/>
</dbReference>
<protein>
    <submittedName>
        <fullName evidence="1">Monooxygenase</fullName>
    </submittedName>
</protein>
<gene>
    <name evidence="1" type="ORF">F4W09_02735</name>
</gene>
<evidence type="ECO:0000313" key="1">
    <source>
        <dbReference type="EMBL" id="KAB1860052.1"/>
    </source>
</evidence>
<dbReference type="Proteomes" id="UP000325788">
    <property type="component" value="Unassembled WGS sequence"/>
</dbReference>
<evidence type="ECO:0000313" key="2">
    <source>
        <dbReference type="Proteomes" id="UP000325788"/>
    </source>
</evidence>
<comment type="caution">
    <text evidence="1">The sequence shown here is derived from an EMBL/GenBank/DDBJ whole genome shotgun (WGS) entry which is preliminary data.</text>
</comment>
<dbReference type="EMBL" id="VXLD01000001">
    <property type="protein sequence ID" value="KAB1860052.1"/>
    <property type="molecule type" value="Genomic_DNA"/>
</dbReference>
<dbReference type="PANTHER" id="PTHR39169:SF1">
    <property type="entry name" value="MONOOXYGENASE YDHR-RELATED"/>
    <property type="match status" value="1"/>
</dbReference>
<proteinExistence type="predicted"/>
<name>A0A5N4WTM8_9GAMM</name>
<dbReference type="InterPro" id="IPR014910">
    <property type="entry name" value="YdhR"/>
</dbReference>
<keyword evidence="1" id="KW-0503">Monooxygenase</keyword>
<dbReference type="GO" id="GO:0004497">
    <property type="term" value="F:monooxygenase activity"/>
    <property type="evidence" value="ECO:0007669"/>
    <property type="project" value="UniProtKB-KW"/>
</dbReference>
<organism evidence="1 2">
    <name type="scientific">Acinetobacter tandoii</name>
    <dbReference type="NCBI Taxonomy" id="202954"/>
    <lineage>
        <taxon>Bacteria</taxon>
        <taxon>Pseudomonadati</taxon>
        <taxon>Pseudomonadota</taxon>
        <taxon>Gammaproteobacteria</taxon>
        <taxon>Moraxellales</taxon>
        <taxon>Moraxellaceae</taxon>
        <taxon>Acinetobacter</taxon>
    </lineage>
</organism>
<dbReference type="NCBIfam" id="NF008333">
    <property type="entry name" value="PRK11118.1"/>
    <property type="match status" value="1"/>
</dbReference>
<dbReference type="PANTHER" id="PTHR39169">
    <property type="match status" value="1"/>
</dbReference>